<dbReference type="EC" id="4.1.1.4" evidence="1"/>
<protein>
    <submittedName>
        <fullName evidence="1">Acetoacetate decarboxylase (Adc)</fullName>
        <ecNumber evidence="1">4.1.1.4</ecNumber>
    </submittedName>
</protein>
<dbReference type="InterPro" id="IPR010451">
    <property type="entry name" value="Acetoacetate_decarboxylase"/>
</dbReference>
<dbReference type="GO" id="GO:0047602">
    <property type="term" value="F:acetoacetate decarboxylase activity"/>
    <property type="evidence" value="ECO:0007669"/>
    <property type="project" value="UniProtKB-EC"/>
</dbReference>
<dbReference type="SUPFAM" id="SSF160104">
    <property type="entry name" value="Acetoacetate decarboxylase-like"/>
    <property type="match status" value="1"/>
</dbReference>
<dbReference type="Pfam" id="PF06314">
    <property type="entry name" value="ADC"/>
    <property type="match status" value="1"/>
</dbReference>
<organism evidence="1">
    <name type="scientific">uncultured marine thaumarchaeote KM3_70_D04</name>
    <dbReference type="NCBI Taxonomy" id="1456250"/>
    <lineage>
        <taxon>Archaea</taxon>
        <taxon>Nitrososphaerota</taxon>
        <taxon>environmental samples</taxon>
    </lineage>
</organism>
<dbReference type="InterPro" id="IPR023375">
    <property type="entry name" value="ADC_dom_sf"/>
</dbReference>
<keyword evidence="1" id="KW-0456">Lyase</keyword>
<gene>
    <name evidence="1" type="primary">adc</name>
</gene>
<proteinExistence type="predicted"/>
<dbReference type="EMBL" id="KF901027">
    <property type="protein sequence ID" value="AIF15390.1"/>
    <property type="molecule type" value="Genomic_DNA"/>
</dbReference>
<reference evidence="1" key="1">
    <citation type="journal article" date="2014" name="Genome Biol. Evol.">
        <title>Pangenome evidence for extensive interdomain horizontal transfer affecting lineage core and shell genes in uncultured planktonic thaumarchaeota and euryarchaeota.</title>
        <authorList>
            <person name="Deschamps P."/>
            <person name="Zivanovic Y."/>
            <person name="Moreira D."/>
            <person name="Rodriguez-Valera F."/>
            <person name="Lopez-Garcia P."/>
        </authorList>
    </citation>
    <scope>NUCLEOTIDE SEQUENCE</scope>
</reference>
<name>A0A075HJC9_9ARCH</name>
<accession>A0A075HJC9</accession>
<evidence type="ECO:0000313" key="1">
    <source>
        <dbReference type="EMBL" id="AIF15390.1"/>
    </source>
</evidence>
<sequence>MGNVRYAARPLEAIRNRELEATGREVWSDSLEAVYVTDPEVVAAVLPPPLEPGLEPLVRLNISTVTMPGNLVFGAGWFGVAARHGDVVGEYPLLMPMTTEQATVGGRETFGEPKKIAEITATRDGKRLHSVIRRMGFMVAEIRGEVIGEREPSSAERIDFYFKLLPSPEGPGLLDGDPFLVHSHKSSRERRAEIVEGEVLLGDSPLDPVADLPVRELKSVTLAQRATIVDARTVGTVPADDVIPFMHQRYDDLSVLGAADRDG</sequence>
<dbReference type="Gene3D" id="2.40.400.10">
    <property type="entry name" value="Acetoacetate decarboxylase-like"/>
    <property type="match status" value="1"/>
</dbReference>
<dbReference type="AlphaFoldDB" id="A0A075HJC9"/>